<dbReference type="AlphaFoldDB" id="A0A7C3WPJ1"/>
<organism evidence="7">
    <name type="scientific">Desulfobacca acetoxidans</name>
    <dbReference type="NCBI Taxonomy" id="60893"/>
    <lineage>
        <taxon>Bacteria</taxon>
        <taxon>Pseudomonadati</taxon>
        <taxon>Thermodesulfobacteriota</taxon>
        <taxon>Desulfobaccia</taxon>
        <taxon>Desulfobaccales</taxon>
        <taxon>Desulfobaccaceae</taxon>
        <taxon>Desulfobacca</taxon>
    </lineage>
</organism>
<dbReference type="PANTHER" id="PTHR24422:SF19">
    <property type="entry name" value="CHEMOTAXIS PROTEIN METHYLTRANSFERASE"/>
    <property type="match status" value="1"/>
</dbReference>
<dbReference type="SUPFAM" id="SSF53335">
    <property type="entry name" value="S-adenosyl-L-methionine-dependent methyltransferases"/>
    <property type="match status" value="1"/>
</dbReference>
<dbReference type="SUPFAM" id="SSF47757">
    <property type="entry name" value="Chemotaxis receptor methyltransferase CheR, N-terminal domain"/>
    <property type="match status" value="1"/>
</dbReference>
<dbReference type="InterPro" id="IPR029063">
    <property type="entry name" value="SAM-dependent_MTases_sf"/>
</dbReference>
<sequence length="292" mass="34212">MNPQERVLPLPVPEAPWPTFPPQLSEEEFSSFCRLIHRHAGIYLSAQKKALVQARLGKVVQTLGLRSFQEYYRRVVADKSGQELARLLDAISTNQTAFWREPNHFLLVSREILPNWYRQKRAGLNWRFWSAGCSSGEEPYTLAMVLLETLPADEIKNVKIFASDLNTQVLAQAKRGVYPEARIRPLPAEWRQRFFQKGQGRWEGYVRVRPEVRKLVHFFHLNLMDDFEFHEELDLIFCRNVMIYFDKETQAKVVGKFYRALRTGGCLILGHSESLCNLPHRFIYVRPTVYRK</sequence>
<evidence type="ECO:0000256" key="1">
    <source>
        <dbReference type="ARBA" id="ARBA00001541"/>
    </source>
</evidence>
<feature type="domain" description="CheR-type methyltransferase" evidence="6">
    <location>
        <begin position="24"/>
        <end position="292"/>
    </location>
</feature>
<dbReference type="PANTHER" id="PTHR24422">
    <property type="entry name" value="CHEMOTAXIS PROTEIN METHYLTRANSFERASE"/>
    <property type="match status" value="1"/>
</dbReference>
<comment type="catalytic activity">
    <reaction evidence="1">
        <text>L-glutamyl-[protein] + S-adenosyl-L-methionine = [protein]-L-glutamate 5-O-methyl ester + S-adenosyl-L-homocysteine</text>
        <dbReference type="Rhea" id="RHEA:24452"/>
        <dbReference type="Rhea" id="RHEA-COMP:10208"/>
        <dbReference type="Rhea" id="RHEA-COMP:10311"/>
        <dbReference type="ChEBI" id="CHEBI:29973"/>
        <dbReference type="ChEBI" id="CHEBI:57856"/>
        <dbReference type="ChEBI" id="CHEBI:59789"/>
        <dbReference type="ChEBI" id="CHEBI:82795"/>
        <dbReference type="EC" id="2.1.1.80"/>
    </reaction>
</comment>
<dbReference type="InterPro" id="IPR026024">
    <property type="entry name" value="Chemotaxis_MeTrfase_CheR"/>
</dbReference>
<evidence type="ECO:0000256" key="4">
    <source>
        <dbReference type="ARBA" id="ARBA00022679"/>
    </source>
</evidence>
<dbReference type="PRINTS" id="PR00996">
    <property type="entry name" value="CHERMTFRASE"/>
</dbReference>
<dbReference type="PIRSF" id="PIRSF000410">
    <property type="entry name" value="CheR"/>
    <property type="match status" value="1"/>
</dbReference>
<evidence type="ECO:0000313" key="7">
    <source>
        <dbReference type="EMBL" id="HGB13916.1"/>
    </source>
</evidence>
<dbReference type="EC" id="2.1.1.80" evidence="2"/>
<dbReference type="InterPro" id="IPR022641">
    <property type="entry name" value="CheR_N"/>
</dbReference>
<keyword evidence="3 7" id="KW-0489">Methyltransferase</keyword>
<dbReference type="EMBL" id="DTHB01000016">
    <property type="protein sequence ID" value="HGB13916.1"/>
    <property type="molecule type" value="Genomic_DNA"/>
</dbReference>
<evidence type="ECO:0000256" key="3">
    <source>
        <dbReference type="ARBA" id="ARBA00022603"/>
    </source>
</evidence>
<dbReference type="InterPro" id="IPR000780">
    <property type="entry name" value="CheR_MeTrfase"/>
</dbReference>
<evidence type="ECO:0000259" key="6">
    <source>
        <dbReference type="PROSITE" id="PS50123"/>
    </source>
</evidence>
<dbReference type="InterPro" id="IPR022642">
    <property type="entry name" value="CheR_C"/>
</dbReference>
<dbReference type="InterPro" id="IPR050903">
    <property type="entry name" value="Bact_Chemotaxis_MeTrfase"/>
</dbReference>
<name>A0A7C3WPJ1_9BACT</name>
<dbReference type="GO" id="GO:0032259">
    <property type="term" value="P:methylation"/>
    <property type="evidence" value="ECO:0007669"/>
    <property type="project" value="UniProtKB-KW"/>
</dbReference>
<dbReference type="Pfam" id="PF01739">
    <property type="entry name" value="CheR"/>
    <property type="match status" value="1"/>
</dbReference>
<dbReference type="Pfam" id="PF03705">
    <property type="entry name" value="CheR_N"/>
    <property type="match status" value="1"/>
</dbReference>
<reference evidence="7" key="1">
    <citation type="journal article" date="2020" name="mSystems">
        <title>Genome- and Community-Level Interaction Insights into Carbon Utilization and Element Cycling Functions of Hydrothermarchaeota in Hydrothermal Sediment.</title>
        <authorList>
            <person name="Zhou Z."/>
            <person name="Liu Y."/>
            <person name="Xu W."/>
            <person name="Pan J."/>
            <person name="Luo Z.H."/>
            <person name="Li M."/>
        </authorList>
    </citation>
    <scope>NUCLEOTIDE SEQUENCE [LARGE SCALE GENOMIC DNA]</scope>
    <source>
        <strain evidence="7">SpSt-776</strain>
    </source>
</reference>
<accession>A0A7C3WPJ1</accession>
<gene>
    <name evidence="7" type="ORF">ENV62_01560</name>
</gene>
<dbReference type="GO" id="GO:0008983">
    <property type="term" value="F:protein-glutamate O-methyltransferase activity"/>
    <property type="evidence" value="ECO:0007669"/>
    <property type="project" value="UniProtKB-EC"/>
</dbReference>
<dbReference type="Gene3D" id="3.40.50.150">
    <property type="entry name" value="Vaccinia Virus protein VP39"/>
    <property type="match status" value="1"/>
</dbReference>
<dbReference type="PROSITE" id="PS50123">
    <property type="entry name" value="CHER"/>
    <property type="match status" value="1"/>
</dbReference>
<keyword evidence="5" id="KW-0949">S-adenosyl-L-methionine</keyword>
<evidence type="ECO:0000256" key="5">
    <source>
        <dbReference type="ARBA" id="ARBA00022691"/>
    </source>
</evidence>
<dbReference type="InterPro" id="IPR036804">
    <property type="entry name" value="CheR_N_sf"/>
</dbReference>
<protein>
    <recommendedName>
        <fullName evidence="2">protein-glutamate O-methyltransferase</fullName>
        <ecNumber evidence="2">2.1.1.80</ecNumber>
    </recommendedName>
</protein>
<dbReference type="Gene3D" id="1.10.155.10">
    <property type="entry name" value="Chemotaxis receptor methyltransferase CheR, N-terminal domain"/>
    <property type="match status" value="1"/>
</dbReference>
<comment type="caution">
    <text evidence="7">The sequence shown here is derived from an EMBL/GenBank/DDBJ whole genome shotgun (WGS) entry which is preliminary data.</text>
</comment>
<keyword evidence="4 7" id="KW-0808">Transferase</keyword>
<evidence type="ECO:0000256" key="2">
    <source>
        <dbReference type="ARBA" id="ARBA00012534"/>
    </source>
</evidence>
<proteinExistence type="predicted"/>
<dbReference type="SMART" id="SM00138">
    <property type="entry name" value="MeTrc"/>
    <property type="match status" value="1"/>
</dbReference>